<evidence type="ECO:0000313" key="2">
    <source>
        <dbReference type="EMBL" id="PVE50886.1"/>
    </source>
</evidence>
<proteinExistence type="predicted"/>
<dbReference type="EMBL" id="QDFR01000009">
    <property type="protein sequence ID" value="PVE50886.1"/>
    <property type="molecule type" value="Genomic_DNA"/>
</dbReference>
<accession>A0AA92C015</accession>
<reference evidence="2 3" key="1">
    <citation type="submission" date="2018-04" db="EMBL/GenBank/DDBJ databases">
        <authorList>
            <person name="Hagen T."/>
        </authorList>
    </citation>
    <scope>NUCLEOTIDE SEQUENCE [LARGE SCALE GENOMIC DNA]</scope>
    <source>
        <strain evidence="2 3">TPD7009</strain>
    </source>
</reference>
<sequence length="86" mass="9084">MFFTRIGKVVAHLFFWLGLIRASIALAIAFGATDLESNASLSSRYLGTATSGEALSNTLMVFIVGAIALGVLCEMSVKLSKSALNQ</sequence>
<name>A0AA92C015_RHIRH</name>
<feature type="transmembrane region" description="Helical" evidence="1">
    <location>
        <begin position="55"/>
        <end position="73"/>
    </location>
</feature>
<keyword evidence="1" id="KW-1133">Transmembrane helix</keyword>
<protein>
    <submittedName>
        <fullName evidence="2">Uncharacterized protein</fullName>
    </submittedName>
</protein>
<evidence type="ECO:0000313" key="3">
    <source>
        <dbReference type="Proteomes" id="UP000244335"/>
    </source>
</evidence>
<organism evidence="2 3">
    <name type="scientific">Rhizobium rhizogenes</name>
    <name type="common">Agrobacterium rhizogenes</name>
    <dbReference type="NCBI Taxonomy" id="359"/>
    <lineage>
        <taxon>Bacteria</taxon>
        <taxon>Pseudomonadati</taxon>
        <taxon>Pseudomonadota</taxon>
        <taxon>Alphaproteobacteria</taxon>
        <taxon>Hyphomicrobiales</taxon>
        <taxon>Rhizobiaceae</taxon>
        <taxon>Rhizobium/Agrobacterium group</taxon>
        <taxon>Rhizobium</taxon>
    </lineage>
</organism>
<dbReference type="AlphaFoldDB" id="A0AA92C015"/>
<keyword evidence="1" id="KW-0472">Membrane</keyword>
<dbReference type="RefSeq" id="WP_113272377.1">
    <property type="nucleotide sequence ID" value="NZ_QDFR01000009.1"/>
</dbReference>
<dbReference type="Proteomes" id="UP000244335">
    <property type="component" value="Unassembled WGS sequence"/>
</dbReference>
<keyword evidence="1" id="KW-0812">Transmembrane</keyword>
<evidence type="ECO:0000256" key="1">
    <source>
        <dbReference type="SAM" id="Phobius"/>
    </source>
</evidence>
<comment type="caution">
    <text evidence="2">The sequence shown here is derived from an EMBL/GenBank/DDBJ whole genome shotgun (WGS) entry which is preliminary data.</text>
</comment>
<gene>
    <name evidence="2" type="ORF">DC430_20210</name>
</gene>